<organism evidence="7 8">
    <name type="scientific">Candidatus Accumulibacter contiguus</name>
    <dbReference type="NCBI Taxonomy" id="2954381"/>
    <lineage>
        <taxon>Bacteria</taxon>
        <taxon>Pseudomonadati</taxon>
        <taxon>Pseudomonadota</taxon>
        <taxon>Betaproteobacteria</taxon>
        <taxon>Candidatus Accumulibacter</taxon>
    </lineage>
</organism>
<feature type="domain" description="Rieske" evidence="6">
    <location>
        <begin position="7"/>
        <end position="110"/>
    </location>
</feature>
<accession>A0ABX1T7P3</accession>
<keyword evidence="1" id="KW-0001">2Fe-2S</keyword>
<evidence type="ECO:0000256" key="2">
    <source>
        <dbReference type="ARBA" id="ARBA00022723"/>
    </source>
</evidence>
<proteinExistence type="predicted"/>
<dbReference type="Proteomes" id="UP000886469">
    <property type="component" value="Unassembled WGS sequence"/>
</dbReference>
<dbReference type="InterPro" id="IPR036922">
    <property type="entry name" value="Rieske_2Fe-2S_sf"/>
</dbReference>
<dbReference type="GO" id="GO:0051213">
    <property type="term" value="F:dioxygenase activity"/>
    <property type="evidence" value="ECO:0007669"/>
    <property type="project" value="UniProtKB-KW"/>
</dbReference>
<dbReference type="Pfam" id="PF19112">
    <property type="entry name" value="VanA_C"/>
    <property type="match status" value="1"/>
</dbReference>
<dbReference type="SUPFAM" id="SSF55961">
    <property type="entry name" value="Bet v1-like"/>
    <property type="match status" value="1"/>
</dbReference>
<dbReference type="PROSITE" id="PS51296">
    <property type="entry name" value="RIESKE"/>
    <property type="match status" value="1"/>
</dbReference>
<dbReference type="Gene3D" id="3.90.380.10">
    <property type="entry name" value="Naphthalene 1,2-dioxygenase Alpha Subunit, Chain A, domain 1"/>
    <property type="match status" value="1"/>
</dbReference>
<dbReference type="InterPro" id="IPR017941">
    <property type="entry name" value="Rieske_2Fe-2S"/>
</dbReference>
<evidence type="ECO:0000256" key="5">
    <source>
        <dbReference type="ARBA" id="ARBA00023014"/>
    </source>
</evidence>
<dbReference type="PANTHER" id="PTHR21266:SF60">
    <property type="entry name" value="3-KETOSTEROID-9-ALPHA-MONOOXYGENASE, OXYGENASE COMPONENT"/>
    <property type="match status" value="1"/>
</dbReference>
<dbReference type="EMBL" id="SPMX01000010">
    <property type="protein sequence ID" value="NMQ04590.1"/>
    <property type="molecule type" value="Genomic_DNA"/>
</dbReference>
<evidence type="ECO:0000313" key="8">
    <source>
        <dbReference type="Proteomes" id="UP000886469"/>
    </source>
</evidence>
<dbReference type="Gene3D" id="2.102.10.10">
    <property type="entry name" value="Rieske [2Fe-2S] iron-sulphur domain"/>
    <property type="match status" value="1"/>
</dbReference>
<protein>
    <submittedName>
        <fullName evidence="7">Aromatic ring-hydroxylating dioxygenase subunit alpha</fullName>
    </submittedName>
</protein>
<evidence type="ECO:0000256" key="3">
    <source>
        <dbReference type="ARBA" id="ARBA00023002"/>
    </source>
</evidence>
<keyword evidence="5" id="KW-0411">Iron-sulfur</keyword>
<evidence type="ECO:0000256" key="4">
    <source>
        <dbReference type="ARBA" id="ARBA00023004"/>
    </source>
</evidence>
<keyword evidence="7" id="KW-0223">Dioxygenase</keyword>
<dbReference type="PANTHER" id="PTHR21266">
    <property type="entry name" value="IRON-SULFUR DOMAIN CONTAINING PROTEIN"/>
    <property type="match status" value="1"/>
</dbReference>
<dbReference type="InterPro" id="IPR050584">
    <property type="entry name" value="Cholesterol_7-desaturase"/>
</dbReference>
<keyword evidence="3" id="KW-0560">Oxidoreductase</keyword>
<dbReference type="InterPro" id="IPR044043">
    <property type="entry name" value="VanA_C_cat"/>
</dbReference>
<reference evidence="7" key="1">
    <citation type="submission" date="2019-03" db="EMBL/GenBank/DDBJ databases">
        <title>Metabolic reconstructions from genomes of highly enriched 'Candidatus Accumulibacter' and 'Candidatus Competibacter' bioreactor populations.</title>
        <authorList>
            <person name="Annavajhala M.K."/>
            <person name="Welles L."/>
            <person name="Abbas B."/>
            <person name="Sorokin D."/>
            <person name="Park H."/>
            <person name="Van Loosdrecht M."/>
            <person name="Chandran K."/>
        </authorList>
    </citation>
    <scope>NUCLEOTIDE SEQUENCE</scope>
    <source>
        <strain evidence="7">SBR_L</strain>
    </source>
</reference>
<comment type="caution">
    <text evidence="7">The sequence shown here is derived from an EMBL/GenBank/DDBJ whole genome shotgun (WGS) entry which is preliminary data.</text>
</comment>
<keyword evidence="2" id="KW-0479">Metal-binding</keyword>
<evidence type="ECO:0000313" key="7">
    <source>
        <dbReference type="EMBL" id="NMQ04590.1"/>
    </source>
</evidence>
<dbReference type="RefSeq" id="WP_169069526.1">
    <property type="nucleotide sequence ID" value="NZ_JAZKUC010000001.1"/>
</dbReference>
<evidence type="ECO:0000259" key="6">
    <source>
        <dbReference type="PROSITE" id="PS51296"/>
    </source>
</evidence>
<gene>
    <name evidence="7" type="ORF">E4Q08_04610</name>
</gene>
<evidence type="ECO:0000256" key="1">
    <source>
        <dbReference type="ARBA" id="ARBA00022714"/>
    </source>
</evidence>
<keyword evidence="8" id="KW-1185">Reference proteome</keyword>
<dbReference type="CDD" id="cd03469">
    <property type="entry name" value="Rieske_RO_Alpha_N"/>
    <property type="match status" value="1"/>
</dbReference>
<keyword evidence="4" id="KW-0408">Iron</keyword>
<name>A0ABX1T7P3_9PROT</name>
<dbReference type="SUPFAM" id="SSF50022">
    <property type="entry name" value="ISP domain"/>
    <property type="match status" value="1"/>
</dbReference>
<sequence>MPFDDYWYIVAESRELTPVRALARRVLDEWLVCFRGMDGAPTVLRDRCLHRHAPLSAGVLHNGLLSCPYHGWRYDGAGRVVDIPSLAGSDRPAHCSPPYPVIEQDGFVYVRVKRDAAAGIVPFPIPHYGEAGWLTLRLQNRFANSVANCVENFIDVPHTAFVHQGIFRSTRGQRLAATVRRSNAAVHVDYRNESDNLGSYRWFLNPRGHAIRHTDSFHAPNVTSVVYEIGARVFIITSQAVPVDDRETLVYTDLTYRFGAWNRLVAPFVRRHGQRIIDQDIEILARQGENIGRYGAQFRDTPADLIHRLVDSLRDAIARGDDPRALPAVEHEIEFCI</sequence>
<dbReference type="Pfam" id="PF00355">
    <property type="entry name" value="Rieske"/>
    <property type="match status" value="1"/>
</dbReference>